<dbReference type="Proteomes" id="UP000028534">
    <property type="component" value="Unassembled WGS sequence"/>
</dbReference>
<comment type="caution">
    <text evidence="2">The sequence shown here is derived from an EMBL/GenBank/DDBJ whole genome shotgun (WGS) entry which is preliminary data.</text>
</comment>
<gene>
    <name evidence="2" type="ORF">CP98_00932</name>
</gene>
<proteinExistence type="predicted"/>
<dbReference type="SUPFAM" id="SSF103515">
    <property type="entry name" value="Autotransporter"/>
    <property type="match status" value="1"/>
</dbReference>
<accession>A0A084ESE9</accession>
<dbReference type="eggNOG" id="ENOG50341R6">
    <property type="taxonomic scope" value="Bacteria"/>
</dbReference>
<dbReference type="AlphaFoldDB" id="A0A084ESE9"/>
<reference evidence="2 3" key="1">
    <citation type="submission" date="2014-03" db="EMBL/GenBank/DDBJ databases">
        <title>Genome sequence of Sphingobium yanoikuyae B1.</title>
        <authorList>
            <person name="Gan H.M."/>
            <person name="Gan H.Y."/>
            <person name="Savka M.A."/>
        </authorList>
    </citation>
    <scope>NUCLEOTIDE SEQUENCE [LARGE SCALE GENOMIC DNA]</scope>
    <source>
        <strain evidence="2 3">B1</strain>
    </source>
</reference>
<organism evidence="2 3">
    <name type="scientific">Sphingobium yanoikuyae</name>
    <name type="common">Sphingomonas yanoikuyae</name>
    <dbReference type="NCBI Taxonomy" id="13690"/>
    <lineage>
        <taxon>Bacteria</taxon>
        <taxon>Pseudomonadati</taxon>
        <taxon>Pseudomonadota</taxon>
        <taxon>Alphaproteobacteria</taxon>
        <taxon>Sphingomonadales</taxon>
        <taxon>Sphingomonadaceae</taxon>
        <taxon>Sphingobium</taxon>
    </lineage>
</organism>
<feature type="chain" id="PRO_5001774564" evidence="1">
    <location>
        <begin position="23"/>
        <end position="369"/>
    </location>
</feature>
<sequence length="369" mass="40086">MRRIAYWASLIGACFASGPVLAQDEAPFPPATDGAPVVRPTISSSFGDTGLMARFNSSEQYGAVQARVGLYNAHDALIAATGQSYDFDDNVTSVVTPVNAIIPLPMLSQRLFAKVGYTNILSRGGSGSPTRIDNDSQVGMAQLVWLIGDEALVSAGVIHETSDVSLRHNGGDIASQGKGIRFDMLYRFAPHWGASLRVSRLSGDADTTIPNVRYGAISSRQDFRRTYSEAALVGTYRHAQAGFVPNGWVLRPSLAFVWQDSRFKATTNSLKAAIAGRSEDYQLGIATLRLEKDGFRPWQPIPYAEAGMEHEVRNTLTETENDPTNLYLKVGSAMNMGGKGRFDLYVARRDSLKGSFQSTTVNLLLSMAF</sequence>
<protein>
    <submittedName>
        <fullName evidence="2">Uncharacterized protein</fullName>
    </submittedName>
</protein>
<dbReference type="EMBL" id="JGVR01000003">
    <property type="protein sequence ID" value="KEZ20891.1"/>
    <property type="molecule type" value="Genomic_DNA"/>
</dbReference>
<dbReference type="RefSeq" id="WP_037517398.1">
    <property type="nucleotide sequence ID" value="NZ_JGVR01000003.1"/>
</dbReference>
<evidence type="ECO:0000256" key="1">
    <source>
        <dbReference type="SAM" id="SignalP"/>
    </source>
</evidence>
<evidence type="ECO:0000313" key="3">
    <source>
        <dbReference type="Proteomes" id="UP000028534"/>
    </source>
</evidence>
<name>A0A084ESE9_SPHYA</name>
<dbReference type="Gene3D" id="2.40.128.130">
    <property type="entry name" value="Autotransporter beta-domain"/>
    <property type="match status" value="1"/>
</dbReference>
<dbReference type="PATRIC" id="fig|13690.10.peg.967"/>
<dbReference type="InterPro" id="IPR036709">
    <property type="entry name" value="Autotransporte_beta_dom_sf"/>
</dbReference>
<feature type="signal peptide" evidence="1">
    <location>
        <begin position="1"/>
        <end position="22"/>
    </location>
</feature>
<evidence type="ECO:0000313" key="2">
    <source>
        <dbReference type="EMBL" id="KEZ20891.1"/>
    </source>
</evidence>
<keyword evidence="1" id="KW-0732">Signal</keyword>